<evidence type="ECO:0000313" key="2">
    <source>
        <dbReference type="Proteomes" id="UP000006320"/>
    </source>
</evidence>
<proteinExistence type="predicted"/>
<accession>A0AAV3UZK1</accession>
<comment type="caution">
    <text evidence="1">The sequence shown here is derived from an EMBL/GenBank/DDBJ whole genome shotgun (WGS) entry which is preliminary data.</text>
</comment>
<reference evidence="1 2" key="1">
    <citation type="journal article" date="2017" name="Antonie Van Leeuwenhoek">
        <title>Rhizobium rhizosphaerae sp. nov., a novel species isolated from rice rhizosphere.</title>
        <authorList>
            <person name="Zhao J.J."/>
            <person name="Zhang J."/>
            <person name="Zhang R.J."/>
            <person name="Zhang C.W."/>
            <person name="Yin H.Q."/>
            <person name="Zhang X.X."/>
        </authorList>
    </citation>
    <scope>NUCLEOTIDE SEQUENCE [LARGE SCALE GENOMIC DNA]</scope>
    <source>
        <strain evidence="1 2">S18K6</strain>
    </source>
</reference>
<name>A0AAV3UZK1_9ALTE</name>
<gene>
    <name evidence="1" type="ORF">GCHA_2096</name>
</gene>
<dbReference type="AlphaFoldDB" id="A0AAV3UZK1"/>
<dbReference type="Proteomes" id="UP000006320">
    <property type="component" value="Unassembled WGS sequence"/>
</dbReference>
<sequence length="55" mass="6135">MVIFSRGFPTKNIKTRDALFGLVIGEVVSLCLGNNTNRLPILIIEFGVQFLTLVR</sequence>
<dbReference type="EMBL" id="BAEM01000032">
    <property type="protein sequence ID" value="GAC10047.1"/>
    <property type="molecule type" value="Genomic_DNA"/>
</dbReference>
<evidence type="ECO:0000313" key="1">
    <source>
        <dbReference type="EMBL" id="GAC10047.1"/>
    </source>
</evidence>
<organism evidence="1 2">
    <name type="scientific">Paraglaciecola chathamensis S18K6</name>
    <dbReference type="NCBI Taxonomy" id="1127672"/>
    <lineage>
        <taxon>Bacteria</taxon>
        <taxon>Pseudomonadati</taxon>
        <taxon>Pseudomonadota</taxon>
        <taxon>Gammaproteobacteria</taxon>
        <taxon>Alteromonadales</taxon>
        <taxon>Alteromonadaceae</taxon>
        <taxon>Paraglaciecola</taxon>
    </lineage>
</organism>
<protein>
    <submittedName>
        <fullName evidence="1">Uncharacterized protein</fullName>
    </submittedName>
</protein>